<dbReference type="RefSeq" id="WP_244688004.1">
    <property type="nucleotide sequence ID" value="NZ_CP095043.1"/>
</dbReference>
<keyword evidence="4" id="KW-0574">Periplasm</keyword>
<reference evidence="5 6" key="1">
    <citation type="submission" date="2022-04" db="EMBL/GenBank/DDBJ databases">
        <title>Leucobacter sp. isolated from rhizosphere of onion.</title>
        <authorList>
            <person name="Won M."/>
            <person name="Lee C.-M."/>
            <person name="Woen H.-Y."/>
            <person name="Kwon S.-W."/>
        </authorList>
    </citation>
    <scope>NUCLEOTIDE SEQUENCE [LARGE SCALE GENOMIC DNA]</scope>
    <source>
        <strain evidence="5 6">H25R-14</strain>
    </source>
</reference>
<dbReference type="SUPFAM" id="SSF53850">
    <property type="entry name" value="Periplasmic binding protein-like II"/>
    <property type="match status" value="1"/>
</dbReference>
<dbReference type="Proteomes" id="UP000831775">
    <property type="component" value="Chromosome"/>
</dbReference>
<comment type="subcellular location">
    <subcellularLocation>
        <location evidence="1">Periplasm</location>
    </subcellularLocation>
</comment>
<keyword evidence="2" id="KW-0813">Transport</keyword>
<dbReference type="PANTHER" id="PTHR30006:SF3">
    <property type="entry name" value="THIAMINE-BINDING PERIPLASMIC PROTEIN"/>
    <property type="match status" value="1"/>
</dbReference>
<gene>
    <name evidence="5" type="ORF">MUN76_05875</name>
</gene>
<evidence type="ECO:0000256" key="2">
    <source>
        <dbReference type="ARBA" id="ARBA00022448"/>
    </source>
</evidence>
<name>A0ABY4FYW6_9MICO</name>
<dbReference type="InterPro" id="IPR006059">
    <property type="entry name" value="SBP"/>
</dbReference>
<sequence>MSNGGALQDAQDTAYLVPFMEEFPGIAVVQDTGSTDYAKFTAQIESGNVDWDLADIGSDFGGQDPARYFEPFDCDVVECPEGENPVYRIPTHAYASILGYNEGALSEAPSSWADFFDTEKFPGKRAMFQLAGATGIFEAALLADGVAPEDLYPIDYERALAKYDTIKDDIIWATSPTDTARLVADGEAVMGNLFSSQAFAMAQNDTPIEVIWDGMGLGFDYLVIPKGAKNVDNANLLAGFITSAENNGRLSEIYPVAPGNPAAAVDESAETYPFLPLPDRAELSYTFDGNWYSENQQQIVDAFQAWLQQ</sequence>
<evidence type="ECO:0000256" key="3">
    <source>
        <dbReference type="ARBA" id="ARBA00022729"/>
    </source>
</evidence>
<evidence type="ECO:0000256" key="4">
    <source>
        <dbReference type="ARBA" id="ARBA00022764"/>
    </source>
</evidence>
<evidence type="ECO:0000313" key="5">
    <source>
        <dbReference type="EMBL" id="UOQ61496.1"/>
    </source>
</evidence>
<keyword evidence="3" id="KW-0732">Signal</keyword>
<accession>A0ABY4FYW6</accession>
<dbReference type="Pfam" id="PF13416">
    <property type="entry name" value="SBP_bac_8"/>
    <property type="match status" value="1"/>
</dbReference>
<protein>
    <submittedName>
        <fullName evidence="5">Extracellular solute-binding protein</fullName>
    </submittedName>
</protein>
<dbReference type="Gene3D" id="3.40.190.10">
    <property type="entry name" value="Periplasmic binding protein-like II"/>
    <property type="match status" value="2"/>
</dbReference>
<keyword evidence="6" id="KW-1185">Reference proteome</keyword>
<dbReference type="PANTHER" id="PTHR30006">
    <property type="entry name" value="THIAMINE-BINDING PERIPLASMIC PROTEIN-RELATED"/>
    <property type="match status" value="1"/>
</dbReference>
<proteinExistence type="predicted"/>
<evidence type="ECO:0000313" key="6">
    <source>
        <dbReference type="Proteomes" id="UP000831775"/>
    </source>
</evidence>
<dbReference type="EMBL" id="CP095043">
    <property type="protein sequence ID" value="UOQ61496.1"/>
    <property type="molecule type" value="Genomic_DNA"/>
</dbReference>
<evidence type="ECO:0000256" key="1">
    <source>
        <dbReference type="ARBA" id="ARBA00004418"/>
    </source>
</evidence>
<organism evidence="5 6">
    <name type="scientific">Leucobacter rhizosphaerae</name>
    <dbReference type="NCBI Taxonomy" id="2932245"/>
    <lineage>
        <taxon>Bacteria</taxon>
        <taxon>Bacillati</taxon>
        <taxon>Actinomycetota</taxon>
        <taxon>Actinomycetes</taxon>
        <taxon>Micrococcales</taxon>
        <taxon>Microbacteriaceae</taxon>
        <taxon>Leucobacter</taxon>
    </lineage>
</organism>